<dbReference type="SUPFAM" id="SSF82693">
    <property type="entry name" value="Multidrug efflux transporter AcrB pore domain, PN1, PN2, PC1 and PC2 subdomains"/>
    <property type="match status" value="2"/>
</dbReference>
<dbReference type="AlphaFoldDB" id="X1PM89"/>
<dbReference type="Gene3D" id="1.20.1640.10">
    <property type="entry name" value="Multidrug efflux transporter AcrB transmembrane domain"/>
    <property type="match status" value="1"/>
</dbReference>
<dbReference type="InterPro" id="IPR001036">
    <property type="entry name" value="Acrflvin-R"/>
</dbReference>
<dbReference type="Gene3D" id="3.30.2090.10">
    <property type="entry name" value="Multidrug efflux transporter AcrB TolC docking domain, DN and DC subdomains"/>
    <property type="match status" value="1"/>
</dbReference>
<keyword evidence="1" id="KW-1133">Transmembrane helix</keyword>
<evidence type="ECO:0008006" key="3">
    <source>
        <dbReference type="Google" id="ProtNLM"/>
    </source>
</evidence>
<dbReference type="GO" id="GO:0042910">
    <property type="term" value="F:xenobiotic transmembrane transporter activity"/>
    <property type="evidence" value="ECO:0007669"/>
    <property type="project" value="TreeGrafter"/>
</dbReference>
<dbReference type="GO" id="GO:0005886">
    <property type="term" value="C:plasma membrane"/>
    <property type="evidence" value="ECO:0007669"/>
    <property type="project" value="TreeGrafter"/>
</dbReference>
<gene>
    <name evidence="2" type="ORF">S06H3_53564</name>
</gene>
<evidence type="ECO:0000256" key="1">
    <source>
        <dbReference type="SAM" id="Phobius"/>
    </source>
</evidence>
<evidence type="ECO:0000313" key="2">
    <source>
        <dbReference type="EMBL" id="GAI57392.1"/>
    </source>
</evidence>
<dbReference type="PANTHER" id="PTHR32063:SF78">
    <property type="entry name" value="ACRB_ACRD_ACRF FAMILY PROTEIN"/>
    <property type="match status" value="1"/>
</dbReference>
<dbReference type="SUPFAM" id="SSF82714">
    <property type="entry name" value="Multidrug efflux transporter AcrB TolC docking domain, DN and DC subdomains"/>
    <property type="match status" value="1"/>
</dbReference>
<comment type="caution">
    <text evidence="2">The sequence shown here is derived from an EMBL/GenBank/DDBJ whole genome shotgun (WGS) entry which is preliminary data.</text>
</comment>
<reference evidence="2" key="1">
    <citation type="journal article" date="2014" name="Front. Microbiol.">
        <title>High frequency of phylogenetically diverse reductive dehalogenase-homologous genes in deep subseafloor sedimentary metagenomes.</title>
        <authorList>
            <person name="Kawai M."/>
            <person name="Futagami T."/>
            <person name="Toyoda A."/>
            <person name="Takaki Y."/>
            <person name="Nishi S."/>
            <person name="Hori S."/>
            <person name="Arai W."/>
            <person name="Tsubouchi T."/>
            <person name="Morono Y."/>
            <person name="Uchiyama I."/>
            <person name="Ito T."/>
            <person name="Fujiyama A."/>
            <person name="Inagaki F."/>
            <person name="Takami H."/>
        </authorList>
    </citation>
    <scope>NUCLEOTIDE SEQUENCE</scope>
    <source>
        <strain evidence="2">Expedition CK06-06</strain>
    </source>
</reference>
<feature type="transmembrane region" description="Helical" evidence="1">
    <location>
        <begin position="12"/>
        <end position="34"/>
    </location>
</feature>
<feature type="non-terminal residue" evidence="2">
    <location>
        <position position="243"/>
    </location>
</feature>
<dbReference type="PRINTS" id="PR00702">
    <property type="entry name" value="ACRIFLAVINRP"/>
</dbReference>
<dbReference type="Gene3D" id="3.30.70.1430">
    <property type="entry name" value="Multidrug efflux transporter AcrB pore domain"/>
    <property type="match status" value="1"/>
</dbReference>
<feature type="non-terminal residue" evidence="2">
    <location>
        <position position="1"/>
    </location>
</feature>
<accession>X1PM89</accession>
<dbReference type="InterPro" id="IPR027463">
    <property type="entry name" value="AcrB_DN_DC_subdom"/>
</dbReference>
<dbReference type="Pfam" id="PF00873">
    <property type="entry name" value="ACR_tran"/>
    <property type="match status" value="1"/>
</dbReference>
<dbReference type="EMBL" id="BARV01034162">
    <property type="protein sequence ID" value="GAI57392.1"/>
    <property type="molecule type" value="Genomic_DNA"/>
</dbReference>
<keyword evidence="1" id="KW-0812">Transmembrane</keyword>
<name>X1PM89_9ZZZZ</name>
<dbReference type="Gene3D" id="3.30.70.1320">
    <property type="entry name" value="Multidrug efflux transporter AcrB pore domain like"/>
    <property type="match status" value="1"/>
</dbReference>
<sequence length="243" mass="25572">REMSVSTPFIHRPIATSLLGIAVLLGGILGYLALPVAPLPQVDFPTIQVTTQLPGANPDTMASLVTAPLERQLGQIPSLSSMVSSSAFGISQVTLQFDLDRDIDGAAQDVQAAINAAGSMLPRTLPYPPTYAKVNPADTPIITLALRSTSYSIRNLSDFADTMMAQRLSEVTGVGNVNIQGGVRPAVRIQADLPRLASYGISLEDIRSAITNASVAGAKGALDGTHQSYTISANDQIVDPQNY</sequence>
<dbReference type="PANTHER" id="PTHR32063">
    <property type="match status" value="1"/>
</dbReference>
<organism evidence="2">
    <name type="scientific">marine sediment metagenome</name>
    <dbReference type="NCBI Taxonomy" id="412755"/>
    <lineage>
        <taxon>unclassified sequences</taxon>
        <taxon>metagenomes</taxon>
        <taxon>ecological metagenomes</taxon>
    </lineage>
</organism>
<dbReference type="FunFam" id="3.30.70.1430:FF:000001">
    <property type="entry name" value="Efflux pump membrane transporter"/>
    <property type="match status" value="1"/>
</dbReference>
<keyword evidence="1" id="KW-0472">Membrane</keyword>
<proteinExistence type="predicted"/>
<protein>
    <recommendedName>
        <fullName evidence="3">Acriflavine resistance protein B</fullName>
    </recommendedName>
</protein>